<proteinExistence type="evidence at transcript level"/>
<keyword evidence="1" id="KW-0812">Transmembrane</keyword>
<name>A0A023G036_AMBTT</name>
<organism evidence="2">
    <name type="scientific">Amblyomma triste</name>
    <name type="common">Neotropical tick</name>
    <dbReference type="NCBI Taxonomy" id="251400"/>
    <lineage>
        <taxon>Eukaryota</taxon>
        <taxon>Metazoa</taxon>
        <taxon>Ecdysozoa</taxon>
        <taxon>Arthropoda</taxon>
        <taxon>Chelicerata</taxon>
        <taxon>Arachnida</taxon>
        <taxon>Acari</taxon>
        <taxon>Parasitiformes</taxon>
        <taxon>Ixodida</taxon>
        <taxon>Ixodoidea</taxon>
        <taxon>Ixodidae</taxon>
        <taxon>Amblyomminae</taxon>
        <taxon>Amblyomma</taxon>
    </lineage>
</organism>
<dbReference type="AlphaFoldDB" id="A0A023G036"/>
<protein>
    <submittedName>
        <fullName evidence="2">Putative secreted protein</fullName>
    </submittedName>
</protein>
<keyword evidence="1" id="KW-0472">Membrane</keyword>
<evidence type="ECO:0000256" key="1">
    <source>
        <dbReference type="SAM" id="Phobius"/>
    </source>
</evidence>
<feature type="transmembrane region" description="Helical" evidence="1">
    <location>
        <begin position="20"/>
        <end position="40"/>
    </location>
</feature>
<accession>A0A023G036</accession>
<reference evidence="2" key="1">
    <citation type="submission" date="2014-03" db="EMBL/GenBank/DDBJ databases">
        <title>The sialotranscriptome of Amblyomma triste, Amblyomma parvum and Amblyomma cajennense ticks, uncovered by 454-based RNA-seq.</title>
        <authorList>
            <person name="Garcia G.R."/>
            <person name="Gardinassi L.G."/>
            <person name="Ribeiro J.M."/>
            <person name="Anatriello E."/>
            <person name="Ferreira B.R."/>
            <person name="Moreira H.N."/>
            <person name="Mafra C."/>
            <person name="Olegario M.M."/>
            <person name="Szabo P.J."/>
            <person name="Miranda-Santos I.K."/>
            <person name="Maruyama S.R."/>
        </authorList>
    </citation>
    <scope>NUCLEOTIDE SEQUENCE</scope>
    <source>
        <strain evidence="2">Mato Grasso do Sul</strain>
        <tissue evidence="2">Salivary glands</tissue>
    </source>
</reference>
<keyword evidence="1" id="KW-1133">Transmembrane helix</keyword>
<sequence length="87" mass="9938">MPLNPTHASAFNLLVKTNYPSLSLFVFLAFWVHAAPHGGWREWRGREERRWPPVWRSSAAWGRADIFRNLTCSRGVGPNSSLCRIAC</sequence>
<dbReference type="EMBL" id="GBBM01007942">
    <property type="protein sequence ID" value="JAC27476.1"/>
    <property type="molecule type" value="mRNA"/>
</dbReference>
<evidence type="ECO:0000313" key="2">
    <source>
        <dbReference type="EMBL" id="JAC27476.1"/>
    </source>
</evidence>